<keyword evidence="12 15" id="KW-0539">Nucleus</keyword>
<evidence type="ECO:0000256" key="14">
    <source>
        <dbReference type="PROSITE-ProRule" id="PRU00175"/>
    </source>
</evidence>
<comment type="catalytic activity">
    <reaction evidence="1 15">
        <text>S-ubiquitinyl-[E2 ubiquitin-conjugating enzyme]-L-cysteine + [acceptor protein]-L-lysine = [E2 ubiquitin-conjugating enzyme]-L-cysteine + N(6)-ubiquitinyl-[acceptor protein]-L-lysine.</text>
        <dbReference type="EC" id="2.3.2.27"/>
    </reaction>
</comment>
<comment type="similarity">
    <text evidence="4 15">Belongs to the BRE1 family.</text>
</comment>
<organism evidence="19 20">
    <name type="scientific">Penicillium cf. griseofulvum</name>
    <dbReference type="NCBI Taxonomy" id="2972120"/>
    <lineage>
        <taxon>Eukaryota</taxon>
        <taxon>Fungi</taxon>
        <taxon>Dikarya</taxon>
        <taxon>Ascomycota</taxon>
        <taxon>Pezizomycotina</taxon>
        <taxon>Eurotiomycetes</taxon>
        <taxon>Eurotiomycetidae</taxon>
        <taxon>Eurotiales</taxon>
        <taxon>Aspergillaceae</taxon>
        <taxon>Penicillium</taxon>
    </lineage>
</organism>
<dbReference type="PANTHER" id="PTHR23163">
    <property type="entry name" value="RING FINGER PROTEIN-RELATED"/>
    <property type="match status" value="1"/>
</dbReference>
<evidence type="ECO:0000256" key="11">
    <source>
        <dbReference type="ARBA" id="ARBA00023054"/>
    </source>
</evidence>
<dbReference type="InterPro" id="IPR001841">
    <property type="entry name" value="Znf_RING"/>
</dbReference>
<dbReference type="InterPro" id="IPR058643">
    <property type="entry name" value="BRE1-like_CC"/>
</dbReference>
<dbReference type="GO" id="GO:0061630">
    <property type="term" value="F:ubiquitin protein ligase activity"/>
    <property type="evidence" value="ECO:0007669"/>
    <property type="project" value="UniProtKB-EC"/>
</dbReference>
<comment type="function">
    <text evidence="13">E3 ubiquitin-protein ligase that mediates monoubiquitination of histone H2B to form H2BK123ub1. H2BK123ub1 gives a specific tag for epigenetic transcriptional activation and is also a prerequisite for H3K4me and H3K79me formation.</text>
</comment>
<evidence type="ECO:0000313" key="20">
    <source>
        <dbReference type="Proteomes" id="UP001150879"/>
    </source>
</evidence>
<evidence type="ECO:0000256" key="8">
    <source>
        <dbReference type="ARBA" id="ARBA00022786"/>
    </source>
</evidence>
<evidence type="ECO:0000256" key="6">
    <source>
        <dbReference type="ARBA" id="ARBA00022723"/>
    </source>
</evidence>
<evidence type="ECO:0000256" key="5">
    <source>
        <dbReference type="ARBA" id="ARBA00022679"/>
    </source>
</evidence>
<keyword evidence="6 15" id="KW-0479">Metal-binding</keyword>
<keyword evidence="8 15" id="KW-0833">Ubl conjugation pathway</keyword>
<evidence type="ECO:0000256" key="15">
    <source>
        <dbReference type="RuleBase" id="RU365038"/>
    </source>
</evidence>
<evidence type="ECO:0000256" key="1">
    <source>
        <dbReference type="ARBA" id="ARBA00000900"/>
    </source>
</evidence>
<evidence type="ECO:0000256" key="2">
    <source>
        <dbReference type="ARBA" id="ARBA00004123"/>
    </source>
</evidence>
<dbReference type="EC" id="2.3.2.27" evidence="15"/>
<feature type="coiled-coil region" evidence="16">
    <location>
        <begin position="175"/>
        <end position="226"/>
    </location>
</feature>
<evidence type="ECO:0000313" key="19">
    <source>
        <dbReference type="EMBL" id="KAJ5205487.1"/>
    </source>
</evidence>
<evidence type="ECO:0000256" key="3">
    <source>
        <dbReference type="ARBA" id="ARBA00004906"/>
    </source>
</evidence>
<dbReference type="Gene3D" id="3.30.40.10">
    <property type="entry name" value="Zinc/RING finger domain, C3HC4 (zinc finger)"/>
    <property type="match status" value="1"/>
</dbReference>
<name>A0A9W9T130_9EURO</name>
<comment type="subcellular location">
    <subcellularLocation>
        <location evidence="2 15">Nucleus</location>
    </subcellularLocation>
</comment>
<dbReference type="InterPro" id="IPR017907">
    <property type="entry name" value="Znf_RING_CS"/>
</dbReference>
<gene>
    <name evidence="19" type="ORF">N7472_001935</name>
</gene>
<evidence type="ECO:0000256" key="12">
    <source>
        <dbReference type="ARBA" id="ARBA00023242"/>
    </source>
</evidence>
<dbReference type="SUPFAM" id="SSF57850">
    <property type="entry name" value="RING/U-box"/>
    <property type="match status" value="1"/>
</dbReference>
<dbReference type="SMART" id="SM00184">
    <property type="entry name" value="RING"/>
    <property type="match status" value="1"/>
</dbReference>
<keyword evidence="11 15" id="KW-0175">Coiled coil</keyword>
<proteinExistence type="inferred from homology"/>
<dbReference type="GO" id="GO:0033503">
    <property type="term" value="C:HULC complex"/>
    <property type="evidence" value="ECO:0007669"/>
    <property type="project" value="TreeGrafter"/>
</dbReference>
<reference evidence="19" key="2">
    <citation type="journal article" date="2023" name="IMA Fungus">
        <title>Comparative genomic study of the Penicillium genus elucidates a diverse pangenome and 15 lateral gene transfer events.</title>
        <authorList>
            <person name="Petersen C."/>
            <person name="Sorensen T."/>
            <person name="Nielsen M.R."/>
            <person name="Sondergaard T.E."/>
            <person name="Sorensen J.L."/>
            <person name="Fitzpatrick D.A."/>
            <person name="Frisvad J.C."/>
            <person name="Nielsen K.L."/>
        </authorList>
    </citation>
    <scope>NUCLEOTIDE SEQUENCE</scope>
    <source>
        <strain evidence="19">IBT 16849</strain>
    </source>
</reference>
<feature type="domain" description="RING-type" evidence="18">
    <location>
        <begin position="669"/>
        <end position="707"/>
    </location>
</feature>
<dbReference type="GO" id="GO:0008270">
    <property type="term" value="F:zinc ion binding"/>
    <property type="evidence" value="ECO:0007669"/>
    <property type="project" value="UniProtKB-KW"/>
</dbReference>
<dbReference type="EMBL" id="JAPQKP010000002">
    <property type="protein sequence ID" value="KAJ5205487.1"/>
    <property type="molecule type" value="Genomic_DNA"/>
</dbReference>
<keyword evidence="20" id="KW-1185">Reference proteome</keyword>
<evidence type="ECO:0000256" key="13">
    <source>
        <dbReference type="ARBA" id="ARBA00059679"/>
    </source>
</evidence>
<dbReference type="PROSITE" id="PS50089">
    <property type="entry name" value="ZF_RING_2"/>
    <property type="match status" value="1"/>
</dbReference>
<dbReference type="GO" id="GO:0016567">
    <property type="term" value="P:protein ubiquitination"/>
    <property type="evidence" value="ECO:0007669"/>
    <property type="project" value="UniProtKB-UniRule"/>
</dbReference>
<evidence type="ECO:0000256" key="9">
    <source>
        <dbReference type="ARBA" id="ARBA00022833"/>
    </source>
</evidence>
<keyword evidence="5 15" id="KW-0808">Transferase</keyword>
<dbReference type="Pfam" id="PF08647">
    <property type="entry name" value="BRE1"/>
    <property type="match status" value="1"/>
</dbReference>
<comment type="pathway">
    <text evidence="3 15">Protein modification; protein ubiquitination.</text>
</comment>
<comment type="caution">
    <text evidence="19">The sequence shown here is derived from an EMBL/GenBank/DDBJ whole genome shotgun (WGS) entry which is preliminary data.</text>
</comment>
<dbReference type="Pfam" id="PF26095">
    <property type="entry name" value="CC_Bre1"/>
    <property type="match status" value="1"/>
</dbReference>
<dbReference type="Pfam" id="PF13923">
    <property type="entry name" value="zf-C3HC4_2"/>
    <property type="match status" value="1"/>
</dbReference>
<evidence type="ECO:0000259" key="18">
    <source>
        <dbReference type="PROSITE" id="PS50089"/>
    </source>
</evidence>
<evidence type="ECO:0000256" key="10">
    <source>
        <dbReference type="ARBA" id="ARBA00022853"/>
    </source>
</evidence>
<dbReference type="GO" id="GO:0005634">
    <property type="term" value="C:nucleus"/>
    <property type="evidence" value="ECO:0007669"/>
    <property type="project" value="UniProtKB-SubCell"/>
</dbReference>
<dbReference type="GO" id="GO:0006325">
    <property type="term" value="P:chromatin organization"/>
    <property type="evidence" value="ECO:0007669"/>
    <property type="project" value="UniProtKB-KW"/>
</dbReference>
<dbReference type="CDD" id="cd16499">
    <property type="entry name" value="RING-HC_Bre1-like"/>
    <property type="match status" value="1"/>
</dbReference>
<reference evidence="19" key="1">
    <citation type="submission" date="2022-11" db="EMBL/GenBank/DDBJ databases">
        <authorList>
            <person name="Petersen C."/>
        </authorList>
    </citation>
    <scope>NUCLEOTIDE SEQUENCE</scope>
    <source>
        <strain evidence="19">IBT 16849</strain>
    </source>
</reference>
<dbReference type="AlphaFoldDB" id="A0A9W9T130"/>
<keyword evidence="7 14" id="KW-0863">Zinc-finger</keyword>
<feature type="compositionally biased region" description="Pro residues" evidence="17">
    <location>
        <begin position="1"/>
        <end position="10"/>
    </location>
</feature>
<evidence type="ECO:0000256" key="7">
    <source>
        <dbReference type="ARBA" id="ARBA00022771"/>
    </source>
</evidence>
<evidence type="ECO:0000256" key="16">
    <source>
        <dbReference type="SAM" id="Coils"/>
    </source>
</evidence>
<dbReference type="InterPro" id="IPR013083">
    <property type="entry name" value="Znf_RING/FYVE/PHD"/>
</dbReference>
<feature type="region of interest" description="Disordered" evidence="17">
    <location>
        <begin position="1"/>
        <end position="59"/>
    </location>
</feature>
<evidence type="ECO:0000256" key="17">
    <source>
        <dbReference type="SAM" id="MobiDB-lite"/>
    </source>
</evidence>
<feature type="coiled-coil region" evidence="16">
    <location>
        <begin position="65"/>
        <end position="92"/>
    </location>
</feature>
<feature type="region of interest" description="Disordered" evidence="17">
    <location>
        <begin position="231"/>
        <end position="268"/>
    </location>
</feature>
<accession>A0A9W9T130</accession>
<feature type="coiled-coil region" evidence="16">
    <location>
        <begin position="269"/>
        <end position="518"/>
    </location>
</feature>
<sequence>MPAVEPPVPSSEPGLVKMEDRKRPAADSNDSAPPLKKQATSANGGSKPHPDTDMPWKDDLERFQKEAILRQMQEYKREKSSLESRLGQMSKTATFHNDHLRVIDSWFKQLIDEVKLLLGPSQAEDQENPFKSSLQFEDVEQFEAHLKSRSEDIRAIISQVQSKSSNAPADLSEVQTRLAKKLAEEKVTIAELEKTLAEKQQLEESLEEASLRYLVAEKKLDRAKSLTVAKLEKQQSMGIQRPGETAQSNREDSSPANGGTPAGDRNPELEEANNKLTAISEKQKEQIRKLETENASLLGQVTEIKVKSSKFTDDDYAHTDLFKHLRSQYDDVVKRINHLEATNVQLREEAEKYRSERTAYKIQVEDETQSTIAEKEAQLMRAETDLARIRNARDELLADQQMRKAAQDQKKTSSLKLQELADAREARITALESESQRLRLQIEGSKSDDNINDMPLEELRAKYTSLERQYSMLNTELTSMQTAYTKFATLASQKVTDFGAMEEKVARLTAEKSKADQKFFAAMKSKEARDVEVRTLRMQSSKTSDIVAQLKESEATTRSLVSNMDKQASETKEALNTALTKYRAIQQQLTESNIVTEGLKHQVAELKGLSISKDSTLGSTASALRQAETEVAGLKQSLVDTKKSLDNWKNKSLGNSSSEYEMLRTLALCTVCRRNFKNTAIKTCGHVFCKDCVEERLTSRSRKCPNCGKSFGSNDHMHITL</sequence>
<feature type="compositionally biased region" description="Basic and acidic residues" evidence="17">
    <location>
        <begin position="48"/>
        <end position="59"/>
    </location>
</feature>
<keyword evidence="9 15" id="KW-0862">Zinc</keyword>
<dbReference type="InterPro" id="IPR013956">
    <property type="entry name" value="E3_ubiquit_lig_Bre1"/>
</dbReference>
<evidence type="ECO:0000256" key="4">
    <source>
        <dbReference type="ARBA" id="ARBA00005555"/>
    </source>
</evidence>
<dbReference type="Proteomes" id="UP001150879">
    <property type="component" value="Unassembled WGS sequence"/>
</dbReference>
<dbReference type="PANTHER" id="PTHR23163:SF0">
    <property type="entry name" value="E3 UBIQUITIN-PROTEIN LIGASE BRE1"/>
    <property type="match status" value="1"/>
</dbReference>
<protein>
    <recommendedName>
        <fullName evidence="15">E3 ubiquitin protein ligase</fullName>
        <ecNumber evidence="15">2.3.2.27</ecNumber>
    </recommendedName>
</protein>
<dbReference type="PROSITE" id="PS00518">
    <property type="entry name" value="ZF_RING_1"/>
    <property type="match status" value="1"/>
</dbReference>
<keyword evidence="10 15" id="KW-0156">Chromatin regulator</keyword>